<dbReference type="AlphaFoldDB" id="B4GAP1"/>
<evidence type="ECO:0000313" key="1">
    <source>
        <dbReference type="EMBL" id="EDW31993.1"/>
    </source>
</evidence>
<dbReference type="EMBL" id="CH479181">
    <property type="protein sequence ID" value="EDW31993.1"/>
    <property type="molecule type" value="Genomic_DNA"/>
</dbReference>
<dbReference type="Proteomes" id="UP000008744">
    <property type="component" value="Unassembled WGS sequence"/>
</dbReference>
<name>B4GAP1_DROPE</name>
<accession>B4GAP1</accession>
<dbReference type="PhylomeDB" id="B4GAP1"/>
<reference evidence="1 2" key="1">
    <citation type="journal article" date="2007" name="Nature">
        <title>Evolution of genes and genomes on the Drosophila phylogeny.</title>
        <authorList>
            <consortium name="Drosophila 12 Genomes Consortium"/>
            <person name="Clark A.G."/>
            <person name="Eisen M.B."/>
            <person name="Smith D.R."/>
            <person name="Bergman C.M."/>
            <person name="Oliver B."/>
            <person name="Markow T.A."/>
            <person name="Kaufman T.C."/>
            <person name="Kellis M."/>
            <person name="Gelbart W."/>
            <person name="Iyer V.N."/>
            <person name="Pollard D.A."/>
            <person name="Sackton T.B."/>
            <person name="Larracuente A.M."/>
            <person name="Singh N.D."/>
            <person name="Abad J.P."/>
            <person name="Abt D.N."/>
            <person name="Adryan B."/>
            <person name="Aguade M."/>
            <person name="Akashi H."/>
            <person name="Anderson W.W."/>
            <person name="Aquadro C.F."/>
            <person name="Ardell D.H."/>
            <person name="Arguello R."/>
            <person name="Artieri C.G."/>
            <person name="Barbash D.A."/>
            <person name="Barker D."/>
            <person name="Barsanti P."/>
            <person name="Batterham P."/>
            <person name="Batzoglou S."/>
            <person name="Begun D."/>
            <person name="Bhutkar A."/>
            <person name="Blanco E."/>
            <person name="Bosak S.A."/>
            <person name="Bradley R.K."/>
            <person name="Brand A.D."/>
            <person name="Brent M.R."/>
            <person name="Brooks A.N."/>
            <person name="Brown R.H."/>
            <person name="Butlin R.K."/>
            <person name="Caggese C."/>
            <person name="Calvi B.R."/>
            <person name="Bernardo de Carvalho A."/>
            <person name="Caspi A."/>
            <person name="Castrezana S."/>
            <person name="Celniker S.E."/>
            <person name="Chang J.L."/>
            <person name="Chapple C."/>
            <person name="Chatterji S."/>
            <person name="Chinwalla A."/>
            <person name="Civetta A."/>
            <person name="Clifton S.W."/>
            <person name="Comeron J.M."/>
            <person name="Costello J.C."/>
            <person name="Coyne J.A."/>
            <person name="Daub J."/>
            <person name="David R.G."/>
            <person name="Delcher A.L."/>
            <person name="Delehaunty K."/>
            <person name="Do C.B."/>
            <person name="Ebling H."/>
            <person name="Edwards K."/>
            <person name="Eickbush T."/>
            <person name="Evans J.D."/>
            <person name="Filipski A."/>
            <person name="Findeiss S."/>
            <person name="Freyhult E."/>
            <person name="Fulton L."/>
            <person name="Fulton R."/>
            <person name="Garcia A.C."/>
            <person name="Gardiner A."/>
            <person name="Garfield D.A."/>
            <person name="Garvin B.E."/>
            <person name="Gibson G."/>
            <person name="Gilbert D."/>
            <person name="Gnerre S."/>
            <person name="Godfrey J."/>
            <person name="Good R."/>
            <person name="Gotea V."/>
            <person name="Gravely B."/>
            <person name="Greenberg A.J."/>
            <person name="Griffiths-Jones S."/>
            <person name="Gross S."/>
            <person name="Guigo R."/>
            <person name="Gustafson E.A."/>
            <person name="Haerty W."/>
            <person name="Hahn M.W."/>
            <person name="Halligan D.L."/>
            <person name="Halpern A.L."/>
            <person name="Halter G.M."/>
            <person name="Han M.V."/>
            <person name="Heger A."/>
            <person name="Hillier L."/>
            <person name="Hinrichs A.S."/>
            <person name="Holmes I."/>
            <person name="Hoskins R.A."/>
            <person name="Hubisz M.J."/>
            <person name="Hultmark D."/>
            <person name="Huntley M.A."/>
            <person name="Jaffe D.B."/>
            <person name="Jagadeeshan S."/>
            <person name="Jeck W.R."/>
            <person name="Johnson J."/>
            <person name="Jones C.D."/>
            <person name="Jordan W.C."/>
            <person name="Karpen G.H."/>
            <person name="Kataoka E."/>
            <person name="Keightley P.D."/>
            <person name="Kheradpour P."/>
            <person name="Kirkness E.F."/>
            <person name="Koerich L.B."/>
            <person name="Kristiansen K."/>
            <person name="Kudrna D."/>
            <person name="Kulathinal R.J."/>
            <person name="Kumar S."/>
            <person name="Kwok R."/>
            <person name="Lander E."/>
            <person name="Langley C.H."/>
            <person name="Lapoint R."/>
            <person name="Lazzaro B.P."/>
            <person name="Lee S.J."/>
            <person name="Levesque L."/>
            <person name="Li R."/>
            <person name="Lin C.F."/>
            <person name="Lin M.F."/>
            <person name="Lindblad-Toh K."/>
            <person name="Llopart A."/>
            <person name="Long M."/>
            <person name="Low L."/>
            <person name="Lozovsky E."/>
            <person name="Lu J."/>
            <person name="Luo M."/>
            <person name="Machado C.A."/>
            <person name="Makalowski W."/>
            <person name="Marzo M."/>
            <person name="Matsuda M."/>
            <person name="Matzkin L."/>
            <person name="McAllister B."/>
            <person name="McBride C.S."/>
            <person name="McKernan B."/>
            <person name="McKernan K."/>
            <person name="Mendez-Lago M."/>
            <person name="Minx P."/>
            <person name="Mollenhauer M.U."/>
            <person name="Montooth K."/>
            <person name="Mount S.M."/>
            <person name="Mu X."/>
            <person name="Myers E."/>
            <person name="Negre B."/>
            <person name="Newfeld S."/>
            <person name="Nielsen R."/>
            <person name="Noor M.A."/>
            <person name="O'Grady P."/>
            <person name="Pachter L."/>
            <person name="Papaceit M."/>
            <person name="Parisi M.J."/>
            <person name="Parisi M."/>
            <person name="Parts L."/>
            <person name="Pedersen J.S."/>
            <person name="Pesole G."/>
            <person name="Phillippy A.M."/>
            <person name="Ponting C.P."/>
            <person name="Pop M."/>
            <person name="Porcelli D."/>
            <person name="Powell J.R."/>
            <person name="Prohaska S."/>
            <person name="Pruitt K."/>
            <person name="Puig M."/>
            <person name="Quesneville H."/>
            <person name="Ram K.R."/>
            <person name="Rand D."/>
            <person name="Rasmussen M.D."/>
            <person name="Reed L.K."/>
            <person name="Reenan R."/>
            <person name="Reily A."/>
            <person name="Remington K.A."/>
            <person name="Rieger T.T."/>
            <person name="Ritchie M.G."/>
            <person name="Robin C."/>
            <person name="Rogers Y.H."/>
            <person name="Rohde C."/>
            <person name="Rozas J."/>
            <person name="Rubenfield M.J."/>
            <person name="Ruiz A."/>
            <person name="Russo S."/>
            <person name="Salzberg S.L."/>
            <person name="Sanchez-Gracia A."/>
            <person name="Saranga D.J."/>
            <person name="Sato H."/>
            <person name="Schaeffer S.W."/>
            <person name="Schatz M.C."/>
            <person name="Schlenke T."/>
            <person name="Schwartz R."/>
            <person name="Segarra C."/>
            <person name="Singh R.S."/>
            <person name="Sirot L."/>
            <person name="Sirota M."/>
            <person name="Sisneros N.B."/>
            <person name="Smith C.D."/>
            <person name="Smith T.F."/>
            <person name="Spieth J."/>
            <person name="Stage D.E."/>
            <person name="Stark A."/>
            <person name="Stephan W."/>
            <person name="Strausberg R.L."/>
            <person name="Strempel S."/>
            <person name="Sturgill D."/>
            <person name="Sutton G."/>
            <person name="Sutton G.G."/>
            <person name="Tao W."/>
            <person name="Teichmann S."/>
            <person name="Tobari Y.N."/>
            <person name="Tomimura Y."/>
            <person name="Tsolas J.M."/>
            <person name="Valente V.L."/>
            <person name="Venter E."/>
            <person name="Venter J.C."/>
            <person name="Vicario S."/>
            <person name="Vieira F.G."/>
            <person name="Vilella A.J."/>
            <person name="Villasante A."/>
            <person name="Walenz B."/>
            <person name="Wang J."/>
            <person name="Wasserman M."/>
            <person name="Watts T."/>
            <person name="Wilson D."/>
            <person name="Wilson R.K."/>
            <person name="Wing R.A."/>
            <person name="Wolfner M.F."/>
            <person name="Wong A."/>
            <person name="Wong G.K."/>
            <person name="Wu C.I."/>
            <person name="Wu G."/>
            <person name="Yamamoto D."/>
            <person name="Yang H.P."/>
            <person name="Yang S.P."/>
            <person name="Yorke J.A."/>
            <person name="Yoshida K."/>
            <person name="Zdobnov E."/>
            <person name="Zhang P."/>
            <person name="Zhang Y."/>
            <person name="Zimin A.V."/>
            <person name="Baldwin J."/>
            <person name="Abdouelleil A."/>
            <person name="Abdulkadir J."/>
            <person name="Abebe A."/>
            <person name="Abera B."/>
            <person name="Abreu J."/>
            <person name="Acer S.C."/>
            <person name="Aftuck L."/>
            <person name="Alexander A."/>
            <person name="An P."/>
            <person name="Anderson E."/>
            <person name="Anderson S."/>
            <person name="Arachi H."/>
            <person name="Azer M."/>
            <person name="Bachantsang P."/>
            <person name="Barry A."/>
            <person name="Bayul T."/>
            <person name="Berlin A."/>
            <person name="Bessette D."/>
            <person name="Bloom T."/>
            <person name="Blye J."/>
            <person name="Boguslavskiy L."/>
            <person name="Bonnet C."/>
            <person name="Boukhgalter B."/>
            <person name="Bourzgui I."/>
            <person name="Brown A."/>
            <person name="Cahill P."/>
            <person name="Channer S."/>
            <person name="Cheshatsang Y."/>
            <person name="Chuda L."/>
            <person name="Citroen M."/>
            <person name="Collymore A."/>
            <person name="Cooke P."/>
            <person name="Costello M."/>
            <person name="D'Aco K."/>
            <person name="Daza R."/>
            <person name="De Haan G."/>
            <person name="DeGray S."/>
            <person name="DeMaso C."/>
            <person name="Dhargay N."/>
            <person name="Dooley K."/>
            <person name="Dooley E."/>
            <person name="Doricent M."/>
            <person name="Dorje P."/>
            <person name="Dorjee K."/>
            <person name="Dupes A."/>
            <person name="Elong R."/>
            <person name="Falk J."/>
            <person name="Farina A."/>
            <person name="Faro S."/>
            <person name="Ferguson D."/>
            <person name="Fisher S."/>
            <person name="Foley C.D."/>
            <person name="Franke A."/>
            <person name="Friedrich D."/>
            <person name="Gadbois L."/>
            <person name="Gearin G."/>
            <person name="Gearin C.R."/>
            <person name="Giannoukos G."/>
            <person name="Goode T."/>
            <person name="Graham J."/>
            <person name="Grandbois E."/>
            <person name="Grewal S."/>
            <person name="Gyaltsen K."/>
            <person name="Hafez N."/>
            <person name="Hagos B."/>
            <person name="Hall J."/>
            <person name="Henson C."/>
            <person name="Hollinger A."/>
            <person name="Honan T."/>
            <person name="Huard M.D."/>
            <person name="Hughes L."/>
            <person name="Hurhula B."/>
            <person name="Husby M.E."/>
            <person name="Kamat A."/>
            <person name="Kanga B."/>
            <person name="Kashin S."/>
            <person name="Khazanovich D."/>
            <person name="Kisner P."/>
            <person name="Lance K."/>
            <person name="Lara M."/>
            <person name="Lee W."/>
            <person name="Lennon N."/>
            <person name="Letendre F."/>
            <person name="LeVine R."/>
            <person name="Lipovsky A."/>
            <person name="Liu X."/>
            <person name="Liu J."/>
            <person name="Liu S."/>
            <person name="Lokyitsang T."/>
            <person name="Lokyitsang Y."/>
            <person name="Lubonja R."/>
            <person name="Lui A."/>
            <person name="MacDonald P."/>
            <person name="Magnisalis V."/>
            <person name="Maru K."/>
            <person name="Matthews C."/>
            <person name="McCusker W."/>
            <person name="McDonough S."/>
            <person name="Mehta T."/>
            <person name="Meldrim J."/>
            <person name="Meneus L."/>
            <person name="Mihai O."/>
            <person name="Mihalev A."/>
            <person name="Mihova T."/>
            <person name="Mittelman R."/>
            <person name="Mlenga V."/>
            <person name="Montmayeur A."/>
            <person name="Mulrain L."/>
            <person name="Navidi A."/>
            <person name="Naylor J."/>
            <person name="Negash T."/>
            <person name="Nguyen T."/>
            <person name="Nguyen N."/>
            <person name="Nicol R."/>
            <person name="Norbu C."/>
            <person name="Norbu N."/>
            <person name="Novod N."/>
            <person name="O'Neill B."/>
            <person name="Osman S."/>
            <person name="Markiewicz E."/>
            <person name="Oyono O.L."/>
            <person name="Patti C."/>
            <person name="Phunkhang P."/>
            <person name="Pierre F."/>
            <person name="Priest M."/>
            <person name="Raghuraman S."/>
            <person name="Rege F."/>
            <person name="Reyes R."/>
            <person name="Rise C."/>
            <person name="Rogov P."/>
            <person name="Ross K."/>
            <person name="Ryan E."/>
            <person name="Settipalli S."/>
            <person name="Shea T."/>
            <person name="Sherpa N."/>
            <person name="Shi L."/>
            <person name="Shih D."/>
            <person name="Sparrow T."/>
            <person name="Spaulding J."/>
            <person name="Stalker J."/>
            <person name="Stange-Thomann N."/>
            <person name="Stavropoulos S."/>
            <person name="Stone C."/>
            <person name="Strader C."/>
            <person name="Tesfaye S."/>
            <person name="Thomson T."/>
            <person name="Thoulutsang Y."/>
            <person name="Thoulutsang D."/>
            <person name="Topham K."/>
            <person name="Topping I."/>
            <person name="Tsamla T."/>
            <person name="Vassiliev H."/>
            <person name="Vo A."/>
            <person name="Wangchuk T."/>
            <person name="Wangdi T."/>
            <person name="Weiand M."/>
            <person name="Wilkinson J."/>
            <person name="Wilson A."/>
            <person name="Yadav S."/>
            <person name="Young G."/>
            <person name="Yu Q."/>
            <person name="Zembek L."/>
            <person name="Zhong D."/>
            <person name="Zimmer A."/>
            <person name="Zwirko Z."/>
            <person name="Jaffe D.B."/>
            <person name="Alvarez P."/>
            <person name="Brockman W."/>
            <person name="Butler J."/>
            <person name="Chin C."/>
            <person name="Gnerre S."/>
            <person name="Grabherr M."/>
            <person name="Kleber M."/>
            <person name="Mauceli E."/>
            <person name="MacCallum I."/>
        </authorList>
    </citation>
    <scope>NUCLEOTIDE SEQUENCE [LARGE SCALE GENOMIC DNA]</scope>
    <source>
        <strain evidence="2">MSH-3 / Tucson 14011-0111.49</strain>
    </source>
</reference>
<gene>
    <name evidence="1" type="primary">Dper\GL11416</name>
    <name evidence="1" type="ORF">Dper_GL11416</name>
</gene>
<dbReference type="OMA" id="MDGHAID"/>
<dbReference type="HOGENOM" id="CLU_180281_0_0_1"/>
<organism evidence="2">
    <name type="scientific">Drosophila persimilis</name>
    <name type="common">Fruit fly</name>
    <dbReference type="NCBI Taxonomy" id="7234"/>
    <lineage>
        <taxon>Eukaryota</taxon>
        <taxon>Metazoa</taxon>
        <taxon>Ecdysozoa</taxon>
        <taxon>Arthropoda</taxon>
        <taxon>Hexapoda</taxon>
        <taxon>Insecta</taxon>
        <taxon>Pterygota</taxon>
        <taxon>Neoptera</taxon>
        <taxon>Endopterygota</taxon>
        <taxon>Diptera</taxon>
        <taxon>Brachycera</taxon>
        <taxon>Muscomorpha</taxon>
        <taxon>Ephydroidea</taxon>
        <taxon>Drosophilidae</taxon>
        <taxon>Drosophila</taxon>
        <taxon>Sophophora</taxon>
    </lineage>
</organism>
<evidence type="ECO:0000313" key="2">
    <source>
        <dbReference type="Proteomes" id="UP000008744"/>
    </source>
</evidence>
<protein>
    <submittedName>
        <fullName evidence="1">GL11416</fullName>
    </submittedName>
</protein>
<keyword evidence="2" id="KW-1185">Reference proteome</keyword>
<sequence length="76" mass="8546">MGVGVVNLISNIQHYGNAPFVVIYDEIHLKWGVRGNKWKVLAIAAFNLDGRNFHFLRLKLALVSQEVLGSHARCTE</sequence>
<proteinExistence type="predicted"/>